<keyword evidence="2" id="KW-0472">Membrane</keyword>
<evidence type="ECO:0000313" key="4">
    <source>
        <dbReference type="EMBL" id="AAP77843.1"/>
    </source>
</evidence>
<feature type="compositionally biased region" description="Polar residues" evidence="1">
    <location>
        <begin position="44"/>
        <end position="71"/>
    </location>
</feature>
<keyword evidence="2" id="KW-1133">Transmembrane helix</keyword>
<dbReference type="InterPro" id="IPR052354">
    <property type="entry name" value="Cell_Wall_Dynamics_Protein"/>
</dbReference>
<dbReference type="KEGG" id="hhe:HH_1246"/>
<organism evidence="4 5">
    <name type="scientific">Helicobacter hepaticus (strain ATCC 51449 / 3B1)</name>
    <dbReference type="NCBI Taxonomy" id="235279"/>
    <lineage>
        <taxon>Bacteria</taxon>
        <taxon>Pseudomonadati</taxon>
        <taxon>Campylobacterota</taxon>
        <taxon>Epsilonproteobacteria</taxon>
        <taxon>Campylobacterales</taxon>
        <taxon>Helicobacteraceae</taxon>
        <taxon>Helicobacter</taxon>
    </lineage>
</organism>
<dbReference type="Pfam" id="PF08239">
    <property type="entry name" value="SH3_3"/>
    <property type="match status" value="2"/>
</dbReference>
<dbReference type="RefSeq" id="WP_011116086.1">
    <property type="nucleotide sequence ID" value="NC_004917.1"/>
</dbReference>
<accession>Q7VGS4</accession>
<evidence type="ECO:0000256" key="2">
    <source>
        <dbReference type="SAM" id="Phobius"/>
    </source>
</evidence>
<dbReference type="STRING" id="235279.HH_1246"/>
<dbReference type="PANTHER" id="PTHR34408:SF2">
    <property type="entry name" value="CELL WALL-BINDING PROTEIN YWSB"/>
    <property type="match status" value="1"/>
</dbReference>
<dbReference type="EMBL" id="AE017125">
    <property type="protein sequence ID" value="AAP77843.1"/>
    <property type="molecule type" value="Genomic_DNA"/>
</dbReference>
<dbReference type="Gene3D" id="2.30.30.40">
    <property type="entry name" value="SH3 Domains"/>
    <property type="match status" value="2"/>
</dbReference>
<dbReference type="HOGENOM" id="CLU_1056772_0_0_7"/>
<evidence type="ECO:0000313" key="5">
    <source>
        <dbReference type="Proteomes" id="UP000002495"/>
    </source>
</evidence>
<reference evidence="4 5" key="1">
    <citation type="journal article" date="2003" name="Proc. Natl. Acad. Sci. U.S.A.">
        <title>The complete genome sequence of the carcinogenic bacterium Helicobacter hepaticus.</title>
        <authorList>
            <person name="Suerbaum S."/>
            <person name="Josenhans C."/>
            <person name="Sterzenbach T."/>
            <person name="Drescher B."/>
            <person name="Brandt P."/>
            <person name="Bell M."/>
            <person name="Droege M."/>
            <person name="Fartmann B."/>
            <person name="Fischer H.-P."/>
            <person name="Ge Z."/>
            <person name="Hoerster A."/>
            <person name="Holland R."/>
            <person name="Klein K."/>
            <person name="Koenig J."/>
            <person name="Macko L."/>
            <person name="Mendz G.L."/>
            <person name="Nyakatura G."/>
            <person name="Schauer D.B."/>
            <person name="Shen Z."/>
            <person name="Weber J."/>
            <person name="Frosch M."/>
            <person name="Fox J.G."/>
        </authorList>
    </citation>
    <scope>NUCLEOTIDE SEQUENCE [LARGE SCALE GENOMIC DNA]</scope>
    <source>
        <strain evidence="5">ATCC 51449 / 3B1</strain>
    </source>
</reference>
<keyword evidence="2" id="KW-0812">Transmembrane</keyword>
<sequence>MLNARTFFKLYSLPFLIILFGLGVYAGIVVLMTQKNFITIKDSVSSTPTQETSLNKESPQIADSTSNTLSNEEGEEQPILQNTDSLAQNIREPENLLIDNESPIESPTNNTQIVTLEDPQVSALPPESNVQTHRYAKYRSNIRKAPSLESAVISYVDVGEVLDILDTQNGWSKVKNARGIEGYIASRLLGESFKQSKGEAYIVLADVLKVRAAPDLQAAVIGHLNYNNHTFVLEIQEEWAKILLSNGQYGYVSSHYIVKEGAN</sequence>
<dbReference type="InterPro" id="IPR003646">
    <property type="entry name" value="SH3-like_bac-type"/>
</dbReference>
<evidence type="ECO:0000256" key="1">
    <source>
        <dbReference type="SAM" id="MobiDB-lite"/>
    </source>
</evidence>
<dbReference type="AlphaFoldDB" id="Q7VGS4"/>
<protein>
    <recommendedName>
        <fullName evidence="3">SH3b domain-containing protein</fullName>
    </recommendedName>
</protein>
<dbReference type="OrthoDB" id="5324073at2"/>
<name>Q7VGS4_HELHP</name>
<dbReference type="SMART" id="SM00287">
    <property type="entry name" value="SH3b"/>
    <property type="match status" value="2"/>
</dbReference>
<dbReference type="PROSITE" id="PS51781">
    <property type="entry name" value="SH3B"/>
    <property type="match status" value="1"/>
</dbReference>
<dbReference type="PANTHER" id="PTHR34408">
    <property type="entry name" value="FAMILY PROTEIN, PUTATIVE-RELATED"/>
    <property type="match status" value="1"/>
</dbReference>
<feature type="region of interest" description="Disordered" evidence="1">
    <location>
        <begin position="44"/>
        <end position="80"/>
    </location>
</feature>
<feature type="domain" description="SH3b" evidence="3">
    <location>
        <begin position="197"/>
        <end position="261"/>
    </location>
</feature>
<dbReference type="Proteomes" id="UP000002495">
    <property type="component" value="Chromosome"/>
</dbReference>
<keyword evidence="5" id="KW-1185">Reference proteome</keyword>
<evidence type="ECO:0000259" key="3">
    <source>
        <dbReference type="PROSITE" id="PS51781"/>
    </source>
</evidence>
<dbReference type="eggNOG" id="COG3807">
    <property type="taxonomic scope" value="Bacteria"/>
</dbReference>
<proteinExistence type="predicted"/>
<gene>
    <name evidence="4" type="ordered locus">HH_1246</name>
</gene>
<feature type="transmembrane region" description="Helical" evidence="2">
    <location>
        <begin position="12"/>
        <end position="32"/>
    </location>
</feature>